<dbReference type="Proteomes" id="UP001528920">
    <property type="component" value="Unassembled WGS sequence"/>
</dbReference>
<evidence type="ECO:0000313" key="2">
    <source>
        <dbReference type="EMBL" id="MDE5420047.1"/>
    </source>
</evidence>
<comment type="caution">
    <text evidence="2">The sequence shown here is derived from an EMBL/GenBank/DDBJ whole genome shotgun (WGS) entry which is preliminary data.</text>
</comment>
<organism evidence="2 3">
    <name type="scientific">Paralabilibaculum antarcticum</name>
    <dbReference type="NCBI Taxonomy" id="2912572"/>
    <lineage>
        <taxon>Bacteria</taxon>
        <taxon>Pseudomonadati</taxon>
        <taxon>Bacteroidota</taxon>
        <taxon>Bacteroidia</taxon>
        <taxon>Marinilabiliales</taxon>
        <taxon>Marinifilaceae</taxon>
        <taxon>Paralabilibaculum</taxon>
    </lineage>
</organism>
<reference evidence="2 3" key="1">
    <citation type="submission" date="2022-01" db="EMBL/GenBank/DDBJ databases">
        <title>Labilibaculum sp. nov, a marine bacterium isolated from Antarctica.</title>
        <authorList>
            <person name="Dai W."/>
        </authorList>
    </citation>
    <scope>NUCLEOTIDE SEQUENCE [LARGE SCALE GENOMIC DNA]</scope>
    <source>
        <strain evidence="2 3">DW002</strain>
    </source>
</reference>
<dbReference type="RefSeq" id="WP_275111378.1">
    <property type="nucleotide sequence ID" value="NZ_JAKJSC010000007.1"/>
</dbReference>
<gene>
    <name evidence="2" type="ORF">L3049_18815</name>
</gene>
<evidence type="ECO:0000313" key="3">
    <source>
        <dbReference type="Proteomes" id="UP001528920"/>
    </source>
</evidence>
<keyword evidence="3" id="KW-1185">Reference proteome</keyword>
<protein>
    <submittedName>
        <fullName evidence="2">Uncharacterized protein</fullName>
    </submittedName>
</protein>
<keyword evidence="1" id="KW-1133">Transmembrane helix</keyword>
<name>A0ABT5VXK9_9BACT</name>
<keyword evidence="1" id="KW-0472">Membrane</keyword>
<feature type="transmembrane region" description="Helical" evidence="1">
    <location>
        <begin position="12"/>
        <end position="36"/>
    </location>
</feature>
<proteinExistence type="predicted"/>
<dbReference type="EMBL" id="JAKJSC010000007">
    <property type="protein sequence ID" value="MDE5420047.1"/>
    <property type="molecule type" value="Genomic_DNA"/>
</dbReference>
<keyword evidence="1" id="KW-0812">Transmembrane</keyword>
<sequence>MNIEKVKKYNQKLLAVLGTIVALMALFGLISILYFVGLEIASSFRNSGQDGILSDEKIELLQKKNKRQQIISYQIPQLVDTLNLIYMIPVSQKTLNNPEGIEDDAVLGLLDVHEGSFSSGKKYRKRSYYGSYNNLLIYDAKNGNLNKLFEDRINFEKLDTKYFNDDVFIVFTAATSDSYKDGLINANDLKKLYMYSISEQKLKEVGIKNADIIAYKFVHESKNILIQFGIDYNEDGKYKSSKEPKTLRLFNYKSGELSEIISKEIHSQLQKKLEGSIKKQ</sequence>
<evidence type="ECO:0000256" key="1">
    <source>
        <dbReference type="SAM" id="Phobius"/>
    </source>
</evidence>
<accession>A0ABT5VXK9</accession>